<reference evidence="1 2" key="1">
    <citation type="journal article" date="2010" name="Nat. Biotechnol.">
        <title>Genome sequence of the model mushroom Schizophyllum commune.</title>
        <authorList>
            <person name="Ohm R.A."/>
            <person name="de Jong J.F."/>
            <person name="Lugones L.G."/>
            <person name="Aerts A."/>
            <person name="Kothe E."/>
            <person name="Stajich J.E."/>
            <person name="de Vries R.P."/>
            <person name="Record E."/>
            <person name="Levasseur A."/>
            <person name="Baker S.E."/>
            <person name="Bartholomew K.A."/>
            <person name="Coutinho P.M."/>
            <person name="Erdmann S."/>
            <person name="Fowler T.J."/>
            <person name="Gathman A.C."/>
            <person name="Lombard V."/>
            <person name="Henrissat B."/>
            <person name="Knabe N."/>
            <person name="Kuees U."/>
            <person name="Lilly W.W."/>
            <person name="Lindquist E."/>
            <person name="Lucas S."/>
            <person name="Magnuson J.K."/>
            <person name="Piumi F."/>
            <person name="Raudaskoski M."/>
            <person name="Salamov A."/>
            <person name="Schmutz J."/>
            <person name="Schwarze F.W.M.R."/>
            <person name="vanKuyk P.A."/>
            <person name="Horton J.S."/>
            <person name="Grigoriev I.V."/>
            <person name="Woesten H.A.B."/>
        </authorList>
    </citation>
    <scope>NUCLEOTIDE SEQUENCE [LARGE SCALE GENOMIC DNA]</scope>
    <source>
        <strain evidence="2">H4-8 / FGSC 9210</strain>
    </source>
</reference>
<accession>D8QDY6</accession>
<evidence type="ECO:0000313" key="2">
    <source>
        <dbReference type="Proteomes" id="UP000007431"/>
    </source>
</evidence>
<dbReference type="InParanoid" id="D8QDY6"/>
<dbReference type="KEGG" id="scm:SCHCO_02601998"/>
<name>D8QDY6_SCHCM</name>
<dbReference type="VEuPathDB" id="FungiDB:SCHCODRAFT_02601998"/>
<evidence type="ECO:0000313" key="1">
    <source>
        <dbReference type="EMBL" id="EFI94067.1"/>
    </source>
</evidence>
<dbReference type="RefSeq" id="XP_003028970.1">
    <property type="nucleotide sequence ID" value="XM_003028924.1"/>
</dbReference>
<dbReference type="GeneID" id="9590467"/>
<keyword evidence="2" id="KW-1185">Reference proteome</keyword>
<dbReference type="Proteomes" id="UP000007431">
    <property type="component" value="Unassembled WGS sequence"/>
</dbReference>
<dbReference type="OrthoDB" id="6141102at2759"/>
<gene>
    <name evidence="1" type="ORF">SCHCODRAFT_258224</name>
</gene>
<proteinExistence type="predicted"/>
<protein>
    <submittedName>
        <fullName evidence="1">Expressed protein</fullName>
    </submittedName>
</protein>
<organism evidence="2">
    <name type="scientific">Schizophyllum commune (strain H4-8 / FGSC 9210)</name>
    <name type="common">Split gill fungus</name>
    <dbReference type="NCBI Taxonomy" id="578458"/>
    <lineage>
        <taxon>Eukaryota</taxon>
        <taxon>Fungi</taxon>
        <taxon>Dikarya</taxon>
        <taxon>Basidiomycota</taxon>
        <taxon>Agaricomycotina</taxon>
        <taxon>Agaricomycetes</taxon>
        <taxon>Agaricomycetidae</taxon>
        <taxon>Agaricales</taxon>
        <taxon>Schizophyllaceae</taxon>
        <taxon>Schizophyllum</taxon>
    </lineage>
</organism>
<dbReference type="STRING" id="578458.D8QDY6"/>
<dbReference type="HOGENOM" id="CLU_787917_0_0_1"/>
<dbReference type="EMBL" id="GL377310">
    <property type="protein sequence ID" value="EFI94067.1"/>
    <property type="molecule type" value="Genomic_DNA"/>
</dbReference>
<dbReference type="AlphaFoldDB" id="D8QDY6"/>
<sequence length="352" mass="39874">MLNTSGLAASNRQAPLRAFSNGEEGTPELVARVLRKVWHNFSQWKKDMARRSLRSLQPTTPPWDGMSLLPSIPVPTTNTPLHDKQAQSRGFTVLDFTDDGDFAQDPWILQGGCIMDAPKSFDSVPVYENFTPADRSIYVGNDNNDVPYVRLRNSNDISYVRYIDDPKYDAARELDDWHGTLAWMDIKDHDFALLVLETARRLFLDHGISYEQQQATDILPLPLFTATDVDTGVTRPGLLDEYTKRSVDVDQYHVLLSIRQLHNTELPYSHTHSLEKLDYEYDPALRIAPYAANAPPRGSCGPTCYRESALAEVHRLAKFITKSFPAPRIPLPSKPLPLIEFRDTSELMLFSP</sequence>